<dbReference type="GO" id="GO:0005829">
    <property type="term" value="C:cytosol"/>
    <property type="evidence" value="ECO:0007669"/>
    <property type="project" value="TreeGrafter"/>
</dbReference>
<dbReference type="SUPFAM" id="SSF53098">
    <property type="entry name" value="Ribonuclease H-like"/>
    <property type="match status" value="1"/>
</dbReference>
<sequence length="159" mass="18268">MIGGNHLGFLVTHVDKASKFLVAGLAKNKTASEINRVTEKLFQEIHTDKRKTFTCDKVKEFCGHQELSQKLGADFYFATPYHSWERGLNEHTNGLLRQFFPKGTNFKIVKPEQVERAVNLINNRPRKCLDYRTPNEVFYKGRSDSDAIQTCIGRSWSQS</sequence>
<protein>
    <recommendedName>
        <fullName evidence="1">Integrase catalytic domain-containing protein</fullName>
    </recommendedName>
</protein>
<dbReference type="InterPro" id="IPR036397">
    <property type="entry name" value="RNaseH_sf"/>
</dbReference>
<dbReference type="GO" id="GO:0003676">
    <property type="term" value="F:nucleic acid binding"/>
    <property type="evidence" value="ECO:0007669"/>
    <property type="project" value="InterPro"/>
</dbReference>
<dbReference type="PANTHER" id="PTHR10948:SF23">
    <property type="entry name" value="TRANSPOSASE INSI FOR INSERTION SEQUENCE ELEMENT IS30A-RELATED"/>
    <property type="match status" value="1"/>
</dbReference>
<dbReference type="Proteomes" id="UP000192439">
    <property type="component" value="Chromosome"/>
</dbReference>
<dbReference type="InterPro" id="IPR012337">
    <property type="entry name" value="RNaseH-like_sf"/>
</dbReference>
<gene>
    <name evidence="2" type="ORF">BH695_3894</name>
</gene>
<proteinExistence type="predicted"/>
<feature type="domain" description="Integrase catalytic" evidence="1">
    <location>
        <begin position="1"/>
        <end position="142"/>
    </location>
</feature>
<dbReference type="GO" id="GO:0032196">
    <property type="term" value="P:transposition"/>
    <property type="evidence" value="ECO:0007669"/>
    <property type="project" value="TreeGrafter"/>
</dbReference>
<reference evidence="2 3" key="1">
    <citation type="journal article" date="2018" name="Harmful Algae">
        <title>The highly heterogeneous methylated genomes and diverse restriction-modification systems of bloom-forming Microcystis.</title>
        <authorList>
            <person name="Zhao L."/>
            <person name="Song Y."/>
            <person name="Li L."/>
            <person name="Gan N."/>
            <person name="Brand J.J."/>
            <person name="Song L."/>
        </authorList>
    </citation>
    <scope>NUCLEOTIDE SEQUENCE [LARGE SCALE GENOMIC DNA]</scope>
    <source>
        <strain evidence="2 3">PCC 7806SL</strain>
    </source>
</reference>
<accession>A0AB33BWZ1</accession>
<dbReference type="InterPro" id="IPR001584">
    <property type="entry name" value="Integrase_cat-core"/>
</dbReference>
<dbReference type="AlphaFoldDB" id="A0AB33BWZ1"/>
<dbReference type="PROSITE" id="PS50994">
    <property type="entry name" value="INTEGRASE"/>
    <property type="match status" value="1"/>
</dbReference>
<dbReference type="InterPro" id="IPR051917">
    <property type="entry name" value="Transposase-Integrase"/>
</dbReference>
<dbReference type="InterPro" id="IPR053392">
    <property type="entry name" value="Transposase_IS30-like"/>
</dbReference>
<evidence type="ECO:0000313" key="2">
    <source>
        <dbReference type="EMBL" id="ARI83173.1"/>
    </source>
</evidence>
<dbReference type="PANTHER" id="PTHR10948">
    <property type="entry name" value="TRANSPOSASE"/>
    <property type="match status" value="1"/>
</dbReference>
<evidence type="ECO:0000259" key="1">
    <source>
        <dbReference type="PROSITE" id="PS50994"/>
    </source>
</evidence>
<organism evidence="2 3">
    <name type="scientific">Microcystis aeruginosa PCC 7806SL</name>
    <dbReference type="NCBI Taxonomy" id="1903187"/>
    <lineage>
        <taxon>Bacteria</taxon>
        <taxon>Bacillati</taxon>
        <taxon>Cyanobacteriota</taxon>
        <taxon>Cyanophyceae</taxon>
        <taxon>Oscillatoriophycideae</taxon>
        <taxon>Chroococcales</taxon>
        <taxon>Microcystaceae</taxon>
        <taxon>Microcystis</taxon>
    </lineage>
</organism>
<keyword evidence="3" id="KW-1185">Reference proteome</keyword>
<dbReference type="GO" id="GO:0015074">
    <property type="term" value="P:DNA integration"/>
    <property type="evidence" value="ECO:0007669"/>
    <property type="project" value="InterPro"/>
</dbReference>
<dbReference type="Gene3D" id="3.30.420.10">
    <property type="entry name" value="Ribonuclease H-like superfamily/Ribonuclease H"/>
    <property type="match status" value="1"/>
</dbReference>
<evidence type="ECO:0000313" key="3">
    <source>
        <dbReference type="Proteomes" id="UP000192439"/>
    </source>
</evidence>
<dbReference type="GO" id="GO:0004803">
    <property type="term" value="F:transposase activity"/>
    <property type="evidence" value="ECO:0007669"/>
    <property type="project" value="TreeGrafter"/>
</dbReference>
<dbReference type="EMBL" id="CP020771">
    <property type="protein sequence ID" value="ARI83173.1"/>
    <property type="molecule type" value="Genomic_DNA"/>
</dbReference>
<name>A0AB33BWZ1_MICA7</name>
<dbReference type="NCBIfam" id="NF033563">
    <property type="entry name" value="transpos_IS30"/>
    <property type="match status" value="1"/>
</dbReference>